<protein>
    <submittedName>
        <fullName evidence="3">Secreted protein</fullName>
    </submittedName>
</protein>
<reference evidence="1 2" key="2">
    <citation type="submission" date="2018-11" db="EMBL/GenBank/DDBJ databases">
        <authorList>
            <consortium name="Pathogen Informatics"/>
        </authorList>
    </citation>
    <scope>NUCLEOTIDE SEQUENCE [LARGE SCALE GENOMIC DNA]</scope>
</reference>
<dbReference type="Proteomes" id="UP000267096">
    <property type="component" value="Unassembled WGS sequence"/>
</dbReference>
<dbReference type="WBParaSite" id="ASIM_0000810901-mRNA-1">
    <property type="protein sequence ID" value="ASIM_0000810901-mRNA-1"/>
    <property type="gene ID" value="ASIM_0000810901"/>
</dbReference>
<organism evidence="3">
    <name type="scientific">Anisakis simplex</name>
    <name type="common">Herring worm</name>
    <dbReference type="NCBI Taxonomy" id="6269"/>
    <lineage>
        <taxon>Eukaryota</taxon>
        <taxon>Metazoa</taxon>
        <taxon>Ecdysozoa</taxon>
        <taxon>Nematoda</taxon>
        <taxon>Chromadorea</taxon>
        <taxon>Rhabditida</taxon>
        <taxon>Spirurina</taxon>
        <taxon>Ascaridomorpha</taxon>
        <taxon>Ascaridoidea</taxon>
        <taxon>Anisakidae</taxon>
        <taxon>Anisakis</taxon>
        <taxon>Anisakis simplex complex</taxon>
    </lineage>
</organism>
<sequence>MFRSAKSALKFGNYLLLGSMSIATVAGLQGETLRVLQLSLRDHQTVLYTQALPGQEYGRACQARVLI</sequence>
<evidence type="ECO:0000313" key="3">
    <source>
        <dbReference type="WBParaSite" id="ASIM_0000810901-mRNA-1"/>
    </source>
</evidence>
<dbReference type="OrthoDB" id="60866at2759"/>
<dbReference type="EMBL" id="UYRR01019975">
    <property type="protein sequence ID" value="VDK30244.1"/>
    <property type="molecule type" value="Genomic_DNA"/>
</dbReference>
<gene>
    <name evidence="1" type="ORF">ASIM_LOCUS7869</name>
</gene>
<evidence type="ECO:0000313" key="1">
    <source>
        <dbReference type="EMBL" id="VDK30244.1"/>
    </source>
</evidence>
<proteinExistence type="predicted"/>
<keyword evidence="2" id="KW-1185">Reference proteome</keyword>
<name>A0A0M3JKD6_ANISI</name>
<reference evidence="3" key="1">
    <citation type="submission" date="2017-02" db="UniProtKB">
        <authorList>
            <consortium name="WormBaseParasite"/>
        </authorList>
    </citation>
    <scope>IDENTIFICATION</scope>
</reference>
<dbReference type="AlphaFoldDB" id="A0A0M3JKD6"/>
<evidence type="ECO:0000313" key="2">
    <source>
        <dbReference type="Proteomes" id="UP000267096"/>
    </source>
</evidence>
<accession>A0A0M3JKD6</accession>